<feature type="compositionally biased region" description="Low complexity" evidence="1">
    <location>
        <begin position="32"/>
        <end position="45"/>
    </location>
</feature>
<dbReference type="EMBL" id="CAJVCH010571318">
    <property type="protein sequence ID" value="CAG7837195.1"/>
    <property type="molecule type" value="Genomic_DNA"/>
</dbReference>
<accession>A0A8J2PU15</accession>
<protein>
    <submittedName>
        <fullName evidence="3">Uncharacterized protein</fullName>
    </submittedName>
</protein>
<keyword evidence="4" id="KW-1185">Reference proteome</keyword>
<evidence type="ECO:0000256" key="2">
    <source>
        <dbReference type="SAM" id="SignalP"/>
    </source>
</evidence>
<evidence type="ECO:0000256" key="1">
    <source>
        <dbReference type="SAM" id="MobiDB-lite"/>
    </source>
</evidence>
<reference evidence="3" key="1">
    <citation type="submission" date="2021-06" db="EMBL/GenBank/DDBJ databases">
        <authorList>
            <person name="Hodson N. C."/>
            <person name="Mongue J. A."/>
            <person name="Jaron S. K."/>
        </authorList>
    </citation>
    <scope>NUCLEOTIDE SEQUENCE</scope>
</reference>
<comment type="caution">
    <text evidence="3">The sequence shown here is derived from an EMBL/GenBank/DDBJ whole genome shotgun (WGS) entry which is preliminary data.</text>
</comment>
<dbReference type="OrthoDB" id="5850753at2759"/>
<name>A0A8J2PU15_9HEXA</name>
<feature type="region of interest" description="Disordered" evidence="1">
    <location>
        <begin position="21"/>
        <end position="45"/>
    </location>
</feature>
<evidence type="ECO:0000313" key="3">
    <source>
        <dbReference type="EMBL" id="CAG7837195.1"/>
    </source>
</evidence>
<proteinExistence type="predicted"/>
<gene>
    <name evidence="3" type="ORF">AFUS01_LOCUS46343</name>
</gene>
<dbReference type="Proteomes" id="UP000708208">
    <property type="component" value="Unassembled WGS sequence"/>
</dbReference>
<keyword evidence="2" id="KW-0732">Signal</keyword>
<dbReference type="AlphaFoldDB" id="A0A8J2PU15"/>
<feature type="chain" id="PRO_5035320403" evidence="2">
    <location>
        <begin position="24"/>
        <end position="83"/>
    </location>
</feature>
<organism evidence="3 4">
    <name type="scientific">Allacma fusca</name>
    <dbReference type="NCBI Taxonomy" id="39272"/>
    <lineage>
        <taxon>Eukaryota</taxon>
        <taxon>Metazoa</taxon>
        <taxon>Ecdysozoa</taxon>
        <taxon>Arthropoda</taxon>
        <taxon>Hexapoda</taxon>
        <taxon>Collembola</taxon>
        <taxon>Symphypleona</taxon>
        <taxon>Sminthuridae</taxon>
        <taxon>Allacma</taxon>
    </lineage>
</organism>
<sequence>MMSSRLILVVILVALLQPGSSSAKSDVALLQPGSSSAKSDGSAPSCQDVTCNQGEECVLQQVQCIRAPCYPIPTCKPKTTSKG</sequence>
<evidence type="ECO:0000313" key="4">
    <source>
        <dbReference type="Proteomes" id="UP000708208"/>
    </source>
</evidence>
<feature type="signal peptide" evidence="2">
    <location>
        <begin position="1"/>
        <end position="23"/>
    </location>
</feature>